<comment type="caution">
    <text evidence="2">The sequence shown here is derived from an EMBL/GenBank/DDBJ whole genome shotgun (WGS) entry which is preliminary data.</text>
</comment>
<dbReference type="AlphaFoldDB" id="A0A4Y7SKD9"/>
<dbReference type="Proteomes" id="UP000298030">
    <property type="component" value="Unassembled WGS sequence"/>
</dbReference>
<gene>
    <name evidence="2" type="ORF">FA13DRAFT_1716161</name>
</gene>
<evidence type="ECO:0000313" key="3">
    <source>
        <dbReference type="Proteomes" id="UP000298030"/>
    </source>
</evidence>
<sequence length="166" mass="18049">MSKSSSTSEHATTYFLSPLLTPRRVTGSQHPVYATPSEIPHVLLEFTGVGHHVGARTLVDGKHASTTYALPAGVCIPRCRAQASGEAYNVVNEITSELGAYLERAPTRGQRFPTSPARDREDVETAGVRYVTTFSKRKGARGSQSLPKCRTSPRQLPSLANVKRSR</sequence>
<proteinExistence type="predicted"/>
<organism evidence="2 3">
    <name type="scientific">Coprinellus micaceus</name>
    <name type="common">Glistening ink-cap mushroom</name>
    <name type="synonym">Coprinus micaceus</name>
    <dbReference type="NCBI Taxonomy" id="71717"/>
    <lineage>
        <taxon>Eukaryota</taxon>
        <taxon>Fungi</taxon>
        <taxon>Dikarya</taxon>
        <taxon>Basidiomycota</taxon>
        <taxon>Agaricomycotina</taxon>
        <taxon>Agaricomycetes</taxon>
        <taxon>Agaricomycetidae</taxon>
        <taxon>Agaricales</taxon>
        <taxon>Agaricineae</taxon>
        <taxon>Psathyrellaceae</taxon>
        <taxon>Coprinellus</taxon>
    </lineage>
</organism>
<feature type="region of interest" description="Disordered" evidence="1">
    <location>
        <begin position="134"/>
        <end position="166"/>
    </location>
</feature>
<evidence type="ECO:0000313" key="2">
    <source>
        <dbReference type="EMBL" id="TEB22336.1"/>
    </source>
</evidence>
<keyword evidence="3" id="KW-1185">Reference proteome</keyword>
<protein>
    <submittedName>
        <fullName evidence="2">Uncharacterized protein</fullName>
    </submittedName>
</protein>
<evidence type="ECO:0000256" key="1">
    <source>
        <dbReference type="SAM" id="MobiDB-lite"/>
    </source>
</evidence>
<name>A0A4Y7SKD9_COPMI</name>
<dbReference type="EMBL" id="QPFP01000093">
    <property type="protein sequence ID" value="TEB22336.1"/>
    <property type="molecule type" value="Genomic_DNA"/>
</dbReference>
<reference evidence="2 3" key="1">
    <citation type="journal article" date="2019" name="Nat. Ecol. Evol.">
        <title>Megaphylogeny resolves global patterns of mushroom evolution.</title>
        <authorList>
            <person name="Varga T."/>
            <person name="Krizsan K."/>
            <person name="Foldi C."/>
            <person name="Dima B."/>
            <person name="Sanchez-Garcia M."/>
            <person name="Sanchez-Ramirez S."/>
            <person name="Szollosi G.J."/>
            <person name="Szarkandi J.G."/>
            <person name="Papp V."/>
            <person name="Albert L."/>
            <person name="Andreopoulos W."/>
            <person name="Angelini C."/>
            <person name="Antonin V."/>
            <person name="Barry K.W."/>
            <person name="Bougher N.L."/>
            <person name="Buchanan P."/>
            <person name="Buyck B."/>
            <person name="Bense V."/>
            <person name="Catcheside P."/>
            <person name="Chovatia M."/>
            <person name="Cooper J."/>
            <person name="Damon W."/>
            <person name="Desjardin D."/>
            <person name="Finy P."/>
            <person name="Geml J."/>
            <person name="Haridas S."/>
            <person name="Hughes K."/>
            <person name="Justo A."/>
            <person name="Karasinski D."/>
            <person name="Kautmanova I."/>
            <person name="Kiss B."/>
            <person name="Kocsube S."/>
            <person name="Kotiranta H."/>
            <person name="LaButti K.M."/>
            <person name="Lechner B.E."/>
            <person name="Liimatainen K."/>
            <person name="Lipzen A."/>
            <person name="Lukacs Z."/>
            <person name="Mihaltcheva S."/>
            <person name="Morgado L.N."/>
            <person name="Niskanen T."/>
            <person name="Noordeloos M.E."/>
            <person name="Ohm R.A."/>
            <person name="Ortiz-Santana B."/>
            <person name="Ovrebo C."/>
            <person name="Racz N."/>
            <person name="Riley R."/>
            <person name="Savchenko A."/>
            <person name="Shiryaev A."/>
            <person name="Soop K."/>
            <person name="Spirin V."/>
            <person name="Szebenyi C."/>
            <person name="Tomsovsky M."/>
            <person name="Tulloss R.E."/>
            <person name="Uehling J."/>
            <person name="Grigoriev I.V."/>
            <person name="Vagvolgyi C."/>
            <person name="Papp T."/>
            <person name="Martin F.M."/>
            <person name="Miettinen O."/>
            <person name="Hibbett D.S."/>
            <person name="Nagy L.G."/>
        </authorList>
    </citation>
    <scope>NUCLEOTIDE SEQUENCE [LARGE SCALE GENOMIC DNA]</scope>
    <source>
        <strain evidence="2 3">FP101781</strain>
    </source>
</reference>
<accession>A0A4Y7SKD9</accession>